<dbReference type="CDD" id="cd17323">
    <property type="entry name" value="MFS_Tpo1_MDR_like"/>
    <property type="match status" value="1"/>
</dbReference>
<dbReference type="OrthoDB" id="3561359at2759"/>
<dbReference type="RefSeq" id="XP_008085575.1">
    <property type="nucleotide sequence ID" value="XM_008087384.1"/>
</dbReference>
<evidence type="ECO:0000256" key="4">
    <source>
        <dbReference type="ARBA" id="ARBA00023136"/>
    </source>
</evidence>
<organism evidence="7 8">
    <name type="scientific">Glarea lozoyensis (strain ATCC 20868 / MF5171)</name>
    <dbReference type="NCBI Taxonomy" id="1116229"/>
    <lineage>
        <taxon>Eukaryota</taxon>
        <taxon>Fungi</taxon>
        <taxon>Dikarya</taxon>
        <taxon>Ascomycota</taxon>
        <taxon>Pezizomycotina</taxon>
        <taxon>Leotiomycetes</taxon>
        <taxon>Helotiales</taxon>
        <taxon>Helotiaceae</taxon>
        <taxon>Glarea</taxon>
    </lineage>
</organism>
<proteinExistence type="predicted"/>
<feature type="transmembrane region" description="Helical" evidence="5">
    <location>
        <begin position="128"/>
        <end position="146"/>
    </location>
</feature>
<accession>S3CKV5</accession>
<keyword evidence="4 5" id="KW-0472">Membrane</keyword>
<dbReference type="PANTHER" id="PTHR23502">
    <property type="entry name" value="MAJOR FACILITATOR SUPERFAMILY"/>
    <property type="match status" value="1"/>
</dbReference>
<feature type="transmembrane region" description="Helical" evidence="5">
    <location>
        <begin position="305"/>
        <end position="324"/>
    </location>
</feature>
<dbReference type="PROSITE" id="PS50850">
    <property type="entry name" value="MFS"/>
    <property type="match status" value="1"/>
</dbReference>
<evidence type="ECO:0000256" key="3">
    <source>
        <dbReference type="ARBA" id="ARBA00022989"/>
    </source>
</evidence>
<dbReference type="AlphaFoldDB" id="S3CKV5"/>
<feature type="transmembrane region" description="Helical" evidence="5">
    <location>
        <begin position="58"/>
        <end position="86"/>
    </location>
</feature>
<reference evidence="7 8" key="1">
    <citation type="journal article" date="2013" name="BMC Genomics">
        <title>Genomics-driven discovery of the pneumocandin biosynthetic gene cluster in the fungus Glarea lozoyensis.</title>
        <authorList>
            <person name="Chen L."/>
            <person name="Yue Q."/>
            <person name="Zhang X."/>
            <person name="Xiang M."/>
            <person name="Wang C."/>
            <person name="Li S."/>
            <person name="Che Y."/>
            <person name="Ortiz-Lopez F.J."/>
            <person name="Bills G.F."/>
            <person name="Liu X."/>
            <person name="An Z."/>
        </authorList>
    </citation>
    <scope>NUCLEOTIDE SEQUENCE [LARGE SCALE GENOMIC DNA]</scope>
    <source>
        <strain evidence="8">ATCC 20868 / MF5171</strain>
    </source>
</reference>
<evidence type="ECO:0000313" key="7">
    <source>
        <dbReference type="EMBL" id="EPE26385.1"/>
    </source>
</evidence>
<sequence length="430" mass="47696">MSSAADTTPGAELHYILTTSLPVHDAEKPLELPVIDNRFLVGWEDDRDLKNPRNFHTIRKWLCVTVVSMGSLLVTCTSSLYTSCYGQLHEEFGNSQEVATLGLSLFVVGLAVGPMMASPLSEFYGRKWIYLMSMFLFLLFLVPCAVAQNIQTMLVGRFLDGLAGSAFLSVAAGTVADLFVPSEIQNPMTVYTVAAFIGPAVGPVIGGFINSFASWRWSFYVLMIWTGILLLCLIFTPETHEPTLLYRKALATRLSFVGIGLGTVLATCTNPIWRKNYDRLVRNLEADAKRNGEEKVPKPEPEFRLPPAIFGAVAVTVSMFWFGWTTYRSIHWIVPMIATVLFGGGHVHSFRSFMNRANLCSIFLVFSSIWTFLVAAYPAYAASALAANTFARCMFAAAFPLFGEQMYKRLDDQWATSLLAFITLAMMPLP</sequence>
<dbReference type="Pfam" id="PF07690">
    <property type="entry name" value="MFS_1"/>
    <property type="match status" value="1"/>
</dbReference>
<feature type="transmembrane region" description="Helical" evidence="5">
    <location>
        <begin position="188"/>
        <end position="210"/>
    </location>
</feature>
<feature type="transmembrane region" description="Helical" evidence="5">
    <location>
        <begin position="330"/>
        <end position="347"/>
    </location>
</feature>
<dbReference type="Proteomes" id="UP000016922">
    <property type="component" value="Unassembled WGS sequence"/>
</dbReference>
<feature type="transmembrane region" description="Helical" evidence="5">
    <location>
        <begin position="359"/>
        <end position="379"/>
    </location>
</feature>
<dbReference type="EMBL" id="KE145370">
    <property type="protein sequence ID" value="EPE26385.1"/>
    <property type="molecule type" value="Genomic_DNA"/>
</dbReference>
<protein>
    <submittedName>
        <fullName evidence="7">MFS general substrate transporter</fullName>
    </submittedName>
</protein>
<keyword evidence="2 5" id="KW-0812">Transmembrane</keyword>
<evidence type="ECO:0000259" key="6">
    <source>
        <dbReference type="PROSITE" id="PS50850"/>
    </source>
</evidence>
<dbReference type="eggNOG" id="KOG0255">
    <property type="taxonomic scope" value="Eukaryota"/>
</dbReference>
<dbReference type="OMA" id="YYVMLIW"/>
<dbReference type="GO" id="GO:0042908">
    <property type="term" value="P:xenobiotic transport"/>
    <property type="evidence" value="ECO:0007669"/>
    <property type="project" value="UniProtKB-ARBA"/>
</dbReference>
<evidence type="ECO:0000256" key="2">
    <source>
        <dbReference type="ARBA" id="ARBA00022692"/>
    </source>
</evidence>
<dbReference type="GeneID" id="19461355"/>
<evidence type="ECO:0000313" key="8">
    <source>
        <dbReference type="Proteomes" id="UP000016922"/>
    </source>
</evidence>
<dbReference type="SUPFAM" id="SSF103473">
    <property type="entry name" value="MFS general substrate transporter"/>
    <property type="match status" value="1"/>
</dbReference>
<evidence type="ECO:0000256" key="5">
    <source>
        <dbReference type="SAM" id="Phobius"/>
    </source>
</evidence>
<dbReference type="PROSITE" id="PS00216">
    <property type="entry name" value="SUGAR_TRANSPORT_1"/>
    <property type="match status" value="1"/>
</dbReference>
<dbReference type="HOGENOM" id="CLU_008455_11_5_1"/>
<evidence type="ECO:0000256" key="1">
    <source>
        <dbReference type="ARBA" id="ARBA00004141"/>
    </source>
</evidence>
<keyword evidence="8" id="KW-1185">Reference proteome</keyword>
<dbReference type="GO" id="GO:0140115">
    <property type="term" value="P:export across plasma membrane"/>
    <property type="evidence" value="ECO:0007669"/>
    <property type="project" value="UniProtKB-ARBA"/>
</dbReference>
<feature type="transmembrane region" description="Helical" evidence="5">
    <location>
        <begin position="98"/>
        <end position="116"/>
    </location>
</feature>
<keyword evidence="3 5" id="KW-1133">Transmembrane helix</keyword>
<dbReference type="KEGG" id="glz:GLAREA_02298"/>
<dbReference type="GO" id="GO:0005886">
    <property type="term" value="C:plasma membrane"/>
    <property type="evidence" value="ECO:0007669"/>
    <property type="project" value="TreeGrafter"/>
</dbReference>
<dbReference type="InterPro" id="IPR036259">
    <property type="entry name" value="MFS_trans_sf"/>
</dbReference>
<name>S3CKV5_GLAL2</name>
<feature type="domain" description="Major facilitator superfamily (MFS) profile" evidence="6">
    <location>
        <begin position="63"/>
        <end position="430"/>
    </location>
</feature>
<gene>
    <name evidence="7" type="ORF">GLAREA_02298</name>
</gene>
<dbReference type="InterPro" id="IPR011701">
    <property type="entry name" value="MFS"/>
</dbReference>
<comment type="subcellular location">
    <subcellularLocation>
        <location evidence="1">Membrane</location>
        <topology evidence="1">Multi-pass membrane protein</topology>
    </subcellularLocation>
</comment>
<dbReference type="GO" id="GO:0022857">
    <property type="term" value="F:transmembrane transporter activity"/>
    <property type="evidence" value="ECO:0007669"/>
    <property type="project" value="InterPro"/>
</dbReference>
<dbReference type="InterPro" id="IPR005829">
    <property type="entry name" value="Sugar_transporter_CS"/>
</dbReference>
<dbReference type="Gene3D" id="1.20.1720.10">
    <property type="entry name" value="Multidrug resistance protein D"/>
    <property type="match status" value="1"/>
</dbReference>
<feature type="transmembrane region" description="Helical" evidence="5">
    <location>
        <begin position="217"/>
        <end position="236"/>
    </location>
</feature>
<feature type="transmembrane region" description="Helical" evidence="5">
    <location>
        <begin position="256"/>
        <end position="273"/>
    </location>
</feature>
<dbReference type="PANTHER" id="PTHR23502:SF7">
    <property type="entry name" value="DRUG_PROTON ANTIPORTER YHK8-RELATED"/>
    <property type="match status" value="1"/>
</dbReference>
<dbReference type="InterPro" id="IPR020846">
    <property type="entry name" value="MFS_dom"/>
</dbReference>